<reference evidence="11" key="1">
    <citation type="submission" date="2015-10" db="EMBL/GenBank/DDBJ databases">
        <authorList>
            <person name="Martinez-Garcia P.J."/>
            <person name="Crepeau M.W."/>
            <person name="Puiu D."/>
            <person name="Gonzalez-Ibeas D."/>
            <person name="Whalen J."/>
            <person name="Stevens K."/>
            <person name="Paul R."/>
            <person name="Butterfield T."/>
            <person name="Britton M."/>
            <person name="Reagan R."/>
            <person name="Chakraborty S."/>
            <person name="Walawage S.L."/>
            <person name="Vasquez-Gross H.A."/>
            <person name="Cardeno C."/>
            <person name="Famula R."/>
            <person name="Pratt K."/>
            <person name="Kuruganti S."/>
            <person name="Aradhya M.K."/>
            <person name="Leslie C.A."/>
            <person name="Dandekar A.M."/>
            <person name="Salzberg S.L."/>
            <person name="Wegrzyn J.L."/>
            <person name="Langley C.H."/>
            <person name="Neale D.B."/>
        </authorList>
    </citation>
    <scope>NUCLEOTIDE SEQUENCE</scope>
    <source>
        <tissue evidence="11">Leaves</tissue>
    </source>
</reference>
<dbReference type="GO" id="GO:0016413">
    <property type="term" value="F:O-acetyltransferase activity"/>
    <property type="evidence" value="ECO:0007669"/>
    <property type="project" value="InterPro"/>
</dbReference>
<keyword evidence="3 8" id="KW-0812">Transmembrane</keyword>
<dbReference type="Pfam" id="PF13839">
    <property type="entry name" value="PC-Esterase"/>
    <property type="match status" value="1"/>
</dbReference>
<name>A0A833X781_JUGRE</name>
<evidence type="ECO:0008006" key="13">
    <source>
        <dbReference type="Google" id="ProtNLM"/>
    </source>
</evidence>
<dbReference type="PANTHER" id="PTHR32285:SF19">
    <property type="entry name" value="PROTEIN TRICHOME BIREFRINGENCE-LIKE 6"/>
    <property type="match status" value="1"/>
</dbReference>
<evidence type="ECO:0000256" key="3">
    <source>
        <dbReference type="ARBA" id="ARBA00022692"/>
    </source>
</evidence>
<dbReference type="AlphaFoldDB" id="A0A833X781"/>
<dbReference type="Pfam" id="PF14416">
    <property type="entry name" value="PMR5N"/>
    <property type="match status" value="1"/>
</dbReference>
<dbReference type="InterPro" id="IPR026057">
    <property type="entry name" value="TBL_C"/>
</dbReference>
<evidence type="ECO:0000256" key="2">
    <source>
        <dbReference type="ARBA" id="ARBA00007727"/>
    </source>
</evidence>
<accession>A0A833X781</accession>
<keyword evidence="5 8" id="KW-1133">Transmembrane helix</keyword>
<protein>
    <recommendedName>
        <fullName evidence="13">Protein trichome birefringence-like 6</fullName>
    </recommendedName>
</protein>
<evidence type="ECO:0000259" key="10">
    <source>
        <dbReference type="Pfam" id="PF14416"/>
    </source>
</evidence>
<dbReference type="InterPro" id="IPR029962">
    <property type="entry name" value="TBL"/>
</dbReference>
<proteinExistence type="inferred from homology"/>
<feature type="transmembrane region" description="Helical" evidence="8">
    <location>
        <begin position="12"/>
        <end position="36"/>
    </location>
</feature>
<dbReference type="Proteomes" id="UP000619265">
    <property type="component" value="Unassembled WGS sequence"/>
</dbReference>
<comment type="subcellular location">
    <subcellularLocation>
        <location evidence="1">Membrane</location>
        <topology evidence="1">Single-pass membrane protein</topology>
    </subcellularLocation>
</comment>
<feature type="domain" description="Trichome birefringence-like N-terminal" evidence="10">
    <location>
        <begin position="185"/>
        <end position="237"/>
    </location>
</feature>
<dbReference type="InterPro" id="IPR025846">
    <property type="entry name" value="TBL_N"/>
</dbReference>
<sequence>MEKQRSFSFKPTRLLVFTFTIPSSVIFFTCFTVWVIRGTPSVPQEIQFQFNQSTLSLGFRPLTVHVQKLPAPSENSSATVEKSLILLGIPYSRHENTTGSGSISASSGLQRKEHGPRVSVVGGGKGDDGLEGKLSTLLGSTSQTSSEKIEVPSGKRGKEKRIGGTSSKNFVVSSRGKVEQKRVKDCDLTNGRWIYDESYPLYTNVTCPFIDEGFNCGANGRLDKIYKKWRWQPHDCEIPRFNATKMLESIRGKRLVFVGDSINRNQWESMLCMLIGGIGDPKRVYETHGRRITKEKGNYSFKFVDYKCTVEYYITHFLVHESKARIGQKRVQTLQIDKIDRGTSRWRGADILVFNTAHWWSHYKTKAGVNYYQEGNQVHPRLDVSTAFRRALMTWASWVDKYINPRKTRVFFRSSAPSHFRGGQWNSGGHCEEATQPLNKTSITSYPEKNFIVEQVIKQMKTPVTFLNITHLSGYRIDGHPSRYGGKPGKRSSSKIQDCSHWCLPGVPDTWNEILYFLLQSNPLLHFSATHCPHQLAYQTHIREVILRAKERSAAKQF</sequence>
<evidence type="ECO:0000313" key="12">
    <source>
        <dbReference type="Proteomes" id="UP000619265"/>
    </source>
</evidence>
<comment type="similarity">
    <text evidence="2">Belongs to the PC-esterase family. TBL subfamily.</text>
</comment>
<comment type="caution">
    <text evidence="11">The sequence shown here is derived from an EMBL/GenBank/DDBJ whole genome shotgun (WGS) entry which is preliminary data.</text>
</comment>
<feature type="region of interest" description="Disordered" evidence="7">
    <location>
        <begin position="95"/>
        <end position="125"/>
    </location>
</feature>
<feature type="compositionally biased region" description="Low complexity" evidence="7">
    <location>
        <begin position="99"/>
        <end position="108"/>
    </location>
</feature>
<dbReference type="PANTHER" id="PTHR32285">
    <property type="entry name" value="PROTEIN TRICHOME BIREFRINGENCE-LIKE 9-RELATED"/>
    <property type="match status" value="1"/>
</dbReference>
<evidence type="ECO:0000313" key="11">
    <source>
        <dbReference type="EMBL" id="KAF5462416.1"/>
    </source>
</evidence>
<evidence type="ECO:0000256" key="6">
    <source>
        <dbReference type="ARBA" id="ARBA00023136"/>
    </source>
</evidence>
<evidence type="ECO:0000256" key="5">
    <source>
        <dbReference type="ARBA" id="ARBA00022989"/>
    </source>
</evidence>
<keyword evidence="6 8" id="KW-0472">Membrane</keyword>
<evidence type="ECO:0000259" key="9">
    <source>
        <dbReference type="Pfam" id="PF13839"/>
    </source>
</evidence>
<evidence type="ECO:0000256" key="8">
    <source>
        <dbReference type="SAM" id="Phobius"/>
    </source>
</evidence>
<feature type="region of interest" description="Disordered" evidence="7">
    <location>
        <begin position="141"/>
        <end position="164"/>
    </location>
</feature>
<dbReference type="EMBL" id="LIHL02000008">
    <property type="protein sequence ID" value="KAF5462416.1"/>
    <property type="molecule type" value="Genomic_DNA"/>
</dbReference>
<dbReference type="Gramene" id="Jr08_11460_p1">
    <property type="protein sequence ID" value="cds.Jr08_11460_p1"/>
    <property type="gene ID" value="Jr08_11460"/>
</dbReference>
<reference evidence="11" key="2">
    <citation type="submission" date="2020-03" db="EMBL/GenBank/DDBJ databases">
        <title>Walnut 2.0.</title>
        <authorList>
            <person name="Marrano A."/>
            <person name="Britton M."/>
            <person name="Zimin A.V."/>
            <person name="Zaini P.A."/>
            <person name="Workman R."/>
            <person name="Puiu D."/>
            <person name="Bianco L."/>
            <person name="Allen B.J."/>
            <person name="Troggio M."/>
            <person name="Leslie C.A."/>
            <person name="Timp W."/>
            <person name="Dendekar A."/>
            <person name="Salzberg S.L."/>
            <person name="Neale D.B."/>
        </authorList>
    </citation>
    <scope>NUCLEOTIDE SEQUENCE</scope>
    <source>
        <tissue evidence="11">Leaves</tissue>
    </source>
</reference>
<organism evidence="11 12">
    <name type="scientific">Juglans regia</name>
    <name type="common">English walnut</name>
    <dbReference type="NCBI Taxonomy" id="51240"/>
    <lineage>
        <taxon>Eukaryota</taxon>
        <taxon>Viridiplantae</taxon>
        <taxon>Streptophyta</taxon>
        <taxon>Embryophyta</taxon>
        <taxon>Tracheophyta</taxon>
        <taxon>Spermatophyta</taxon>
        <taxon>Magnoliopsida</taxon>
        <taxon>eudicotyledons</taxon>
        <taxon>Gunneridae</taxon>
        <taxon>Pentapetalae</taxon>
        <taxon>rosids</taxon>
        <taxon>fabids</taxon>
        <taxon>Fagales</taxon>
        <taxon>Juglandaceae</taxon>
        <taxon>Juglans</taxon>
    </lineage>
</organism>
<evidence type="ECO:0000256" key="7">
    <source>
        <dbReference type="SAM" id="MobiDB-lite"/>
    </source>
</evidence>
<evidence type="ECO:0000256" key="4">
    <source>
        <dbReference type="ARBA" id="ARBA00022968"/>
    </source>
</evidence>
<feature type="domain" description="Trichome birefringence-like C-terminal" evidence="9">
    <location>
        <begin position="238"/>
        <end position="516"/>
    </location>
</feature>
<keyword evidence="4" id="KW-0735">Signal-anchor</keyword>
<evidence type="ECO:0000256" key="1">
    <source>
        <dbReference type="ARBA" id="ARBA00004167"/>
    </source>
</evidence>
<dbReference type="GO" id="GO:0016020">
    <property type="term" value="C:membrane"/>
    <property type="evidence" value="ECO:0007669"/>
    <property type="project" value="UniProtKB-SubCell"/>
</dbReference>
<gene>
    <name evidence="11" type="ORF">F2P56_018422</name>
</gene>